<reference evidence="3" key="1">
    <citation type="submission" date="2025-08" db="UniProtKB">
        <authorList>
            <consortium name="RefSeq"/>
        </authorList>
    </citation>
    <scope>IDENTIFICATION</scope>
    <source>
        <tissue evidence="3">Gonads</tissue>
    </source>
</reference>
<dbReference type="Gene3D" id="3.10.20.90">
    <property type="entry name" value="Phosphatidylinositol 3-kinase Catalytic Subunit, Chain A, domain 1"/>
    <property type="match status" value="1"/>
</dbReference>
<organism evidence="2 3">
    <name type="scientific">Lingula anatina</name>
    <name type="common">Brachiopod</name>
    <name type="synonym">Lingula unguis</name>
    <dbReference type="NCBI Taxonomy" id="7574"/>
    <lineage>
        <taxon>Eukaryota</taxon>
        <taxon>Metazoa</taxon>
        <taxon>Spiralia</taxon>
        <taxon>Lophotrochozoa</taxon>
        <taxon>Brachiopoda</taxon>
        <taxon>Linguliformea</taxon>
        <taxon>Lingulata</taxon>
        <taxon>Lingulida</taxon>
        <taxon>Linguloidea</taxon>
        <taxon>Lingulidae</taxon>
        <taxon>Lingula</taxon>
    </lineage>
</organism>
<dbReference type="PANTHER" id="PTHR32097:SF17">
    <property type="entry name" value="CAMP-BINDING PROTEIN 1-RELATED"/>
    <property type="match status" value="1"/>
</dbReference>
<dbReference type="OrthoDB" id="408003at2759"/>
<dbReference type="Pfam" id="PF00240">
    <property type="entry name" value="ubiquitin"/>
    <property type="match status" value="1"/>
</dbReference>
<protein>
    <submittedName>
        <fullName evidence="3">Uncharacterized protein LOC106173543</fullName>
    </submittedName>
</protein>
<dbReference type="InterPro" id="IPR029071">
    <property type="entry name" value="Ubiquitin-like_domsf"/>
</dbReference>
<dbReference type="SUPFAM" id="SSF54236">
    <property type="entry name" value="Ubiquitin-like"/>
    <property type="match status" value="1"/>
</dbReference>
<dbReference type="InterPro" id="IPR003325">
    <property type="entry name" value="TerD"/>
</dbReference>
<dbReference type="KEGG" id="lak:106173543"/>
<sequence>MKCYICRKDKLSKEFPRVTLTNSCDHAPLHCLRCLIECVETKESCPCGQSVQKSDRRFKQFKTAFNCLFPVYLPSNQVSDVPAASTKTGDRIAIVQLDGEGTTIPFQATMTVLELKQQIEKSLKHKASKQRLIHNEKELKVRLQDGSLARLSDYNVQPHNTIHLMVLLYAIPDHFNEVVFDLFWGYPSSGCDYLDASCLVYSGGNFCSVIDYRNRASPNNAIWHSGDVLNDFTKTGHHTINVKLKNLPSNISHLFFTLSAWNSPNISKYPSPSLNFFEASNKSKSLCNTTFVHAGLSQAVIMCSVSRVDGAWQIFESGKLSRGNAKNYEPIKATINKIIESGM</sequence>
<dbReference type="RefSeq" id="XP_013410155.1">
    <property type="nucleotide sequence ID" value="XM_013554701.1"/>
</dbReference>
<dbReference type="Gene3D" id="2.60.60.30">
    <property type="entry name" value="sav2460 like domains"/>
    <property type="match status" value="1"/>
</dbReference>
<name>A0A1S3JIB7_LINAN</name>
<evidence type="ECO:0000313" key="2">
    <source>
        <dbReference type="Proteomes" id="UP000085678"/>
    </source>
</evidence>
<dbReference type="InterPro" id="IPR000626">
    <property type="entry name" value="Ubiquitin-like_dom"/>
</dbReference>
<gene>
    <name evidence="3" type="primary">LOC106173543</name>
</gene>
<proteinExistence type="predicted"/>
<feature type="domain" description="Ubiquitin-like" evidence="1">
    <location>
        <begin position="90"/>
        <end position="166"/>
    </location>
</feature>
<dbReference type="PANTHER" id="PTHR32097">
    <property type="entry name" value="CAMP-BINDING PROTEIN 1-RELATED"/>
    <property type="match status" value="1"/>
</dbReference>
<dbReference type="PROSITE" id="PS50053">
    <property type="entry name" value="UBIQUITIN_2"/>
    <property type="match status" value="1"/>
</dbReference>
<dbReference type="SMART" id="SM00213">
    <property type="entry name" value="UBQ"/>
    <property type="match status" value="1"/>
</dbReference>
<dbReference type="OMA" id="WNSPNIS"/>
<keyword evidence="2" id="KW-1185">Reference proteome</keyword>
<dbReference type="CDD" id="cd06974">
    <property type="entry name" value="TerD_like"/>
    <property type="match status" value="1"/>
</dbReference>
<accession>A0A1S3JIB7</accession>
<dbReference type="Pfam" id="PF02342">
    <property type="entry name" value="TerD"/>
    <property type="match status" value="1"/>
</dbReference>
<dbReference type="STRING" id="7574.A0A1S3JIB7"/>
<dbReference type="CDD" id="cd17039">
    <property type="entry name" value="Ubl_ubiquitin_like"/>
    <property type="match status" value="1"/>
</dbReference>
<dbReference type="GeneID" id="106173543"/>
<dbReference type="AlphaFoldDB" id="A0A1S3JIB7"/>
<dbReference type="InterPro" id="IPR051324">
    <property type="entry name" value="Stress/Tellurium_Resist"/>
</dbReference>
<evidence type="ECO:0000313" key="3">
    <source>
        <dbReference type="RefSeq" id="XP_013410155.1"/>
    </source>
</evidence>
<dbReference type="Proteomes" id="UP000085678">
    <property type="component" value="Unplaced"/>
</dbReference>
<dbReference type="InParanoid" id="A0A1S3JIB7"/>
<evidence type="ECO:0000259" key="1">
    <source>
        <dbReference type="PROSITE" id="PS50053"/>
    </source>
</evidence>